<dbReference type="RefSeq" id="WP_183322223.1">
    <property type="nucleotide sequence ID" value="NZ_JACHVQ010000003.1"/>
</dbReference>
<feature type="region of interest" description="Disordered" evidence="1">
    <location>
        <begin position="37"/>
        <end position="65"/>
    </location>
</feature>
<gene>
    <name evidence="2" type="ORF">FHU39_003821</name>
</gene>
<accession>A0A839N7N1</accession>
<sequence length="239" mass="24394">MTTARFTLRHLQCRSTTESGHDEVYFSTAVVRRSGAAKPTTDKATIGPTAAQHANAGGPGGDRTAWDVNDSGSLSDQWPNVDMFDVAVAPGEIVTVTVTFKESDGQNLGDQEKEAAAATAAALVAVTAAFPATAVVTAPVGLALAALTGVGQAFKKWLTNDDDVLGSVGFTLESGTGGALRVTQVDLDPGSRLLSSAKVRQPAWVVAGMFGAGSNYAFTVGVDGALYDTAAARAKAAGF</sequence>
<reference evidence="2 3" key="1">
    <citation type="submission" date="2020-08" db="EMBL/GenBank/DDBJ databases">
        <title>Sequencing the genomes of 1000 actinobacteria strains.</title>
        <authorList>
            <person name="Klenk H.-P."/>
        </authorList>
    </citation>
    <scope>NUCLEOTIDE SEQUENCE [LARGE SCALE GENOMIC DNA]</scope>
    <source>
        <strain evidence="2 3">DSM 105369</strain>
    </source>
</reference>
<evidence type="ECO:0000313" key="2">
    <source>
        <dbReference type="EMBL" id="MBB2893790.1"/>
    </source>
</evidence>
<evidence type="ECO:0000313" key="3">
    <source>
        <dbReference type="Proteomes" id="UP000559182"/>
    </source>
</evidence>
<organism evidence="2 3">
    <name type="scientific">Flexivirga oryzae</name>
    <dbReference type="NCBI Taxonomy" id="1794944"/>
    <lineage>
        <taxon>Bacteria</taxon>
        <taxon>Bacillati</taxon>
        <taxon>Actinomycetota</taxon>
        <taxon>Actinomycetes</taxon>
        <taxon>Micrococcales</taxon>
        <taxon>Dermacoccaceae</taxon>
        <taxon>Flexivirga</taxon>
    </lineage>
</organism>
<protein>
    <submittedName>
        <fullName evidence="2">Uncharacterized protein</fullName>
    </submittedName>
</protein>
<proteinExistence type="predicted"/>
<comment type="caution">
    <text evidence="2">The sequence shown here is derived from an EMBL/GenBank/DDBJ whole genome shotgun (WGS) entry which is preliminary data.</text>
</comment>
<dbReference type="EMBL" id="JACHVQ010000003">
    <property type="protein sequence ID" value="MBB2893790.1"/>
    <property type="molecule type" value="Genomic_DNA"/>
</dbReference>
<name>A0A839N7N1_9MICO</name>
<dbReference type="AlphaFoldDB" id="A0A839N7N1"/>
<keyword evidence="3" id="KW-1185">Reference proteome</keyword>
<evidence type="ECO:0000256" key="1">
    <source>
        <dbReference type="SAM" id="MobiDB-lite"/>
    </source>
</evidence>
<dbReference type="Proteomes" id="UP000559182">
    <property type="component" value="Unassembled WGS sequence"/>
</dbReference>